<dbReference type="PANTHER" id="PTHR35399">
    <property type="entry name" value="SLR8030 PROTEIN"/>
    <property type="match status" value="1"/>
</dbReference>
<dbReference type="InterPro" id="IPR006311">
    <property type="entry name" value="TAT_signal"/>
</dbReference>
<name>A0ABX7VQW2_9BACI</name>
<evidence type="ECO:0000313" key="2">
    <source>
        <dbReference type="Proteomes" id="UP000665043"/>
    </source>
</evidence>
<gene>
    <name evidence="1" type="ORF">ERJ70_02950</name>
</gene>
<dbReference type="Gene3D" id="2.130.10.10">
    <property type="entry name" value="YVTN repeat-like/Quinoprotein amine dehydrogenase"/>
    <property type="match status" value="1"/>
</dbReference>
<accession>A0ABX7VQW2</accession>
<dbReference type="SUPFAM" id="SSF63829">
    <property type="entry name" value="Calcium-dependent phosphotriesterase"/>
    <property type="match status" value="1"/>
</dbReference>
<reference evidence="1 2" key="1">
    <citation type="submission" date="2019-12" db="EMBL/GenBank/DDBJ databases">
        <title>The whole genome sequencing of a strain isolated from a Mars analog, Dalangtan Playa.</title>
        <authorList>
            <person name="Huang T."/>
        </authorList>
    </citation>
    <scope>NUCLEOTIDE SEQUENCE [LARGE SCALE GENOMIC DNA]</scope>
    <source>
        <strain evidence="1 2">DP4-553-S</strain>
    </source>
</reference>
<sequence length="485" mass="52767">MIVLQRKPSNLDRRDFLKVGGLSTIALLGTTGILSFPGTQSLMAASNKNQDSIFNGYGKLQKDPGGILDLPSGFQYRIISEEGGQLSDGRPIPSAFDGMAAFPGKHNSTVLVRNHELTGNTSYPVIGKNPYDKDNTGGTTALVVGPNRKVIDEYVSSSGTIRNCAGGGTPWGTWLTCEETLERGHGYVFEVDPNDPENKRSRTPIREMGAFSHEACDVDPATGMVYLTEDSSPSFLYRFIPVDPSPRPGALQKGGTLQAAAYEETPNRHAESLYPHKKYNVIWKTINPEKASDDAEAKGCIQFSRLEGSQFSAGVFWFSDTSARSSTGEQGRIYRYIPATNQLELFYEAASANEMEMPDNLCITPWGDVWFVEDGPGNDRVMGITPEGQVYQFAENKLNDSELAGPTFSPDGRTFFVNMQTPGITFAIWGPFARRNAGRQRQMAHAAPPAGLGPSVSGELTAFAEQQGMSDLEVAALERHGVPIL</sequence>
<evidence type="ECO:0000313" key="1">
    <source>
        <dbReference type="EMBL" id="QTM98364.1"/>
    </source>
</evidence>
<dbReference type="EMBL" id="CP046956">
    <property type="protein sequence ID" value="QTM98364.1"/>
    <property type="molecule type" value="Genomic_DNA"/>
</dbReference>
<protein>
    <submittedName>
        <fullName evidence="1">DUF839 domain-containing protein</fullName>
    </submittedName>
</protein>
<dbReference type="Pfam" id="PF05787">
    <property type="entry name" value="PhoX"/>
    <property type="match status" value="1"/>
</dbReference>
<proteinExistence type="predicted"/>
<organism evidence="1 2">
    <name type="scientific">Sediminibacillus dalangtanensis</name>
    <dbReference type="NCBI Taxonomy" id="2729421"/>
    <lineage>
        <taxon>Bacteria</taxon>
        <taxon>Bacillati</taxon>
        <taxon>Bacillota</taxon>
        <taxon>Bacilli</taxon>
        <taxon>Bacillales</taxon>
        <taxon>Bacillaceae</taxon>
        <taxon>Sediminibacillus</taxon>
    </lineage>
</organism>
<dbReference type="PANTHER" id="PTHR35399:SF4">
    <property type="entry name" value="MEMBRANE PROTEIN"/>
    <property type="match status" value="1"/>
</dbReference>
<keyword evidence="2" id="KW-1185">Reference proteome</keyword>
<dbReference type="InterPro" id="IPR015943">
    <property type="entry name" value="WD40/YVTN_repeat-like_dom_sf"/>
</dbReference>
<dbReference type="PROSITE" id="PS51318">
    <property type="entry name" value="TAT"/>
    <property type="match status" value="1"/>
</dbReference>
<dbReference type="InterPro" id="IPR008557">
    <property type="entry name" value="PhoX"/>
</dbReference>
<dbReference type="Proteomes" id="UP000665043">
    <property type="component" value="Chromosome"/>
</dbReference>